<reference evidence="2 3" key="1">
    <citation type="journal article" date="2020" name="Nature">
        <title>Six reference-quality genomes reveal evolution of bat adaptations.</title>
        <authorList>
            <person name="Jebb D."/>
            <person name="Huang Z."/>
            <person name="Pippel M."/>
            <person name="Hughes G.M."/>
            <person name="Lavrichenko K."/>
            <person name="Devanna P."/>
            <person name="Winkler S."/>
            <person name="Jermiin L.S."/>
            <person name="Skirmuntt E.C."/>
            <person name="Katzourakis A."/>
            <person name="Burkitt-Gray L."/>
            <person name="Ray D.A."/>
            <person name="Sullivan K.A.M."/>
            <person name="Roscito J.G."/>
            <person name="Kirilenko B.M."/>
            <person name="Davalos L.M."/>
            <person name="Corthals A.P."/>
            <person name="Power M.L."/>
            <person name="Jones G."/>
            <person name="Ransome R.D."/>
            <person name="Dechmann D.K.N."/>
            <person name="Locatelli A.G."/>
            <person name="Puechmaille S.J."/>
            <person name="Fedrigo O."/>
            <person name="Jarvis E.D."/>
            <person name="Hiller M."/>
            <person name="Vernes S.C."/>
            <person name="Myers E.W."/>
            <person name="Teeling E.C."/>
        </authorList>
    </citation>
    <scope>NUCLEOTIDE SEQUENCE [LARGE SCALE GENOMIC DNA]</scope>
    <source>
        <strain evidence="2">Bat1K_MPI-CBG_1</strain>
    </source>
</reference>
<name>A0A833Z6A3_9CHIR</name>
<feature type="compositionally biased region" description="Polar residues" evidence="1">
    <location>
        <begin position="16"/>
        <end position="25"/>
    </location>
</feature>
<feature type="region of interest" description="Disordered" evidence="1">
    <location>
        <begin position="1"/>
        <end position="42"/>
    </location>
</feature>
<evidence type="ECO:0000313" key="3">
    <source>
        <dbReference type="Proteomes" id="UP000664940"/>
    </source>
</evidence>
<dbReference type="EMBL" id="JABVXQ010000009">
    <property type="protein sequence ID" value="KAF6090858.1"/>
    <property type="molecule type" value="Genomic_DNA"/>
</dbReference>
<dbReference type="Proteomes" id="UP000664940">
    <property type="component" value="Unassembled WGS sequence"/>
</dbReference>
<comment type="caution">
    <text evidence="2">The sequence shown here is derived from an EMBL/GenBank/DDBJ whole genome shotgun (WGS) entry which is preliminary data.</text>
</comment>
<evidence type="ECO:0000313" key="2">
    <source>
        <dbReference type="EMBL" id="KAF6090858.1"/>
    </source>
</evidence>
<protein>
    <submittedName>
        <fullName evidence="2">Uncharacterized protein</fullName>
    </submittedName>
</protein>
<organism evidence="2 3">
    <name type="scientific">Phyllostomus discolor</name>
    <name type="common">pale spear-nosed bat</name>
    <dbReference type="NCBI Taxonomy" id="89673"/>
    <lineage>
        <taxon>Eukaryota</taxon>
        <taxon>Metazoa</taxon>
        <taxon>Chordata</taxon>
        <taxon>Craniata</taxon>
        <taxon>Vertebrata</taxon>
        <taxon>Euteleostomi</taxon>
        <taxon>Mammalia</taxon>
        <taxon>Eutheria</taxon>
        <taxon>Laurasiatheria</taxon>
        <taxon>Chiroptera</taxon>
        <taxon>Yangochiroptera</taxon>
        <taxon>Phyllostomidae</taxon>
        <taxon>Phyllostominae</taxon>
        <taxon>Phyllostomus</taxon>
    </lineage>
</organism>
<gene>
    <name evidence="2" type="ORF">HJG60_012235</name>
</gene>
<evidence type="ECO:0000256" key="1">
    <source>
        <dbReference type="SAM" id="MobiDB-lite"/>
    </source>
</evidence>
<sequence>MEFWEQASHRFDSSPKTRPLASTEQASKKLASPPWTRPLASLGPTTEVTITLAQASGIAGNNPPGVSPIVPAQASNVPQNKIPRGVRLINAVQASSITRNGPPLHPGIGLIAMAQEAGVPGNSPLEITLITPAQALASPEQTSRGQGLFEREEGREGNIDVREKYGSASSQTPGIGPPTQINIEAHRSWVSTFGVILSLEEQCTSETQRRVKGVPDKQLEFTDQLTLLTEPPLTTVHLAFVFSSLVCQNTSSSISGRFRWRRTGHTSHKSSPTLGTKTW</sequence>
<proteinExistence type="predicted"/>
<dbReference type="AlphaFoldDB" id="A0A833Z6A3"/>
<accession>A0A833Z6A3</accession>